<name>A0AAD5UIW2_9FUNG</name>
<dbReference type="InterPro" id="IPR029058">
    <property type="entry name" value="AB_hydrolase_fold"/>
</dbReference>
<comment type="caution">
    <text evidence="3">The sequence shown here is derived from an EMBL/GenBank/DDBJ whole genome shotgun (WGS) entry which is preliminary data.</text>
</comment>
<dbReference type="EMBL" id="JADGKB010000019">
    <property type="protein sequence ID" value="KAJ3259312.1"/>
    <property type="molecule type" value="Genomic_DNA"/>
</dbReference>
<evidence type="ECO:0000313" key="4">
    <source>
        <dbReference type="Proteomes" id="UP001210925"/>
    </source>
</evidence>
<evidence type="ECO:0000256" key="1">
    <source>
        <dbReference type="ARBA" id="ARBA00022801"/>
    </source>
</evidence>
<dbReference type="SUPFAM" id="SSF53474">
    <property type="entry name" value="alpha/beta-Hydrolases"/>
    <property type="match status" value="1"/>
</dbReference>
<dbReference type="InterPro" id="IPR013094">
    <property type="entry name" value="AB_hydrolase_3"/>
</dbReference>
<feature type="domain" description="Alpha/beta hydrolase fold-3" evidence="2">
    <location>
        <begin position="77"/>
        <end position="281"/>
    </location>
</feature>
<dbReference type="Proteomes" id="UP001210925">
    <property type="component" value="Unassembled WGS sequence"/>
</dbReference>
<dbReference type="AlphaFoldDB" id="A0AAD5UIW2"/>
<dbReference type="PANTHER" id="PTHR48081">
    <property type="entry name" value="AB HYDROLASE SUPERFAMILY PROTEIN C4A8.06C"/>
    <property type="match status" value="1"/>
</dbReference>
<dbReference type="Gene3D" id="3.40.50.1820">
    <property type="entry name" value="alpha/beta hydrolase"/>
    <property type="match status" value="1"/>
</dbReference>
<dbReference type="PANTHER" id="PTHR48081:SF19">
    <property type="entry name" value="AB HYDROLASE SUPERFAMILY PROTEIN C4A8.06C"/>
    <property type="match status" value="1"/>
</dbReference>
<reference evidence="3" key="1">
    <citation type="submission" date="2020-05" db="EMBL/GenBank/DDBJ databases">
        <title>Phylogenomic resolution of chytrid fungi.</title>
        <authorList>
            <person name="Stajich J.E."/>
            <person name="Amses K."/>
            <person name="Simmons R."/>
            <person name="Seto K."/>
            <person name="Myers J."/>
            <person name="Bonds A."/>
            <person name="Quandt C.A."/>
            <person name="Barry K."/>
            <person name="Liu P."/>
            <person name="Grigoriev I."/>
            <person name="Longcore J.E."/>
            <person name="James T.Y."/>
        </authorList>
    </citation>
    <scope>NUCLEOTIDE SEQUENCE</scope>
    <source>
        <strain evidence="3">PLAUS21</strain>
    </source>
</reference>
<gene>
    <name evidence="3" type="ORF">HK103_002510</name>
</gene>
<evidence type="ECO:0000259" key="2">
    <source>
        <dbReference type="Pfam" id="PF07859"/>
    </source>
</evidence>
<organism evidence="3 4">
    <name type="scientific">Boothiomyces macroporosus</name>
    <dbReference type="NCBI Taxonomy" id="261099"/>
    <lineage>
        <taxon>Eukaryota</taxon>
        <taxon>Fungi</taxon>
        <taxon>Fungi incertae sedis</taxon>
        <taxon>Chytridiomycota</taxon>
        <taxon>Chytridiomycota incertae sedis</taxon>
        <taxon>Chytridiomycetes</taxon>
        <taxon>Rhizophydiales</taxon>
        <taxon>Terramycetaceae</taxon>
        <taxon>Boothiomyces</taxon>
    </lineage>
</organism>
<dbReference type="InterPro" id="IPR050300">
    <property type="entry name" value="GDXG_lipolytic_enzyme"/>
</dbReference>
<evidence type="ECO:0000313" key="3">
    <source>
        <dbReference type="EMBL" id="KAJ3259312.1"/>
    </source>
</evidence>
<keyword evidence="4" id="KW-1185">Reference proteome</keyword>
<sequence length="295" mass="32853">MKGDTPNIVEGQRVTSIPNIVPWDAVQISQSFPSNKNVIEFIKKNAPGEWVPHSESIVDICGDWIHPKSTETNRILYFIHGGGHFLGSSNMYRRTAYQAAKSCNAKSFVVNYRLAPQNPYPIPIIDLVSGYLALIENSDPSQIIFIGDSAGGNLVASTLLVIRDMGLPMPAGAMMISPYMDLTHDFPSWKDNIDTDFLPDLPIDSRGDGRLRYYAPNYLLKEPYVSPSFAKDFTRLPPLLIQAGGGERLLDCIVEFVAKISADSKSSVTFEVYNDHVHVFQFLDYCPGAKESFKR</sequence>
<dbReference type="Pfam" id="PF07859">
    <property type="entry name" value="Abhydrolase_3"/>
    <property type="match status" value="1"/>
</dbReference>
<keyword evidence="1" id="KW-0378">Hydrolase</keyword>
<accession>A0AAD5UIW2</accession>
<dbReference type="GO" id="GO:0016787">
    <property type="term" value="F:hydrolase activity"/>
    <property type="evidence" value="ECO:0007669"/>
    <property type="project" value="UniProtKB-KW"/>
</dbReference>
<protein>
    <recommendedName>
        <fullName evidence="2">Alpha/beta hydrolase fold-3 domain-containing protein</fullName>
    </recommendedName>
</protein>
<proteinExistence type="predicted"/>